<gene>
    <name evidence="1" type="ORF">M413DRAFT_30708</name>
</gene>
<keyword evidence="2" id="KW-1185">Reference proteome</keyword>
<dbReference type="HOGENOM" id="CLU_2197302_0_0_1"/>
<dbReference type="Proteomes" id="UP000053424">
    <property type="component" value="Unassembled WGS sequence"/>
</dbReference>
<evidence type="ECO:0000313" key="2">
    <source>
        <dbReference type="Proteomes" id="UP000053424"/>
    </source>
</evidence>
<accession>A0A0C3C2E5</accession>
<reference evidence="2" key="2">
    <citation type="submission" date="2015-01" db="EMBL/GenBank/DDBJ databases">
        <title>Evolutionary Origins and Diversification of the Mycorrhizal Mutualists.</title>
        <authorList>
            <consortium name="DOE Joint Genome Institute"/>
            <consortium name="Mycorrhizal Genomics Consortium"/>
            <person name="Kohler A."/>
            <person name="Kuo A."/>
            <person name="Nagy L.G."/>
            <person name="Floudas D."/>
            <person name="Copeland A."/>
            <person name="Barry K.W."/>
            <person name="Cichocki N."/>
            <person name="Veneault-Fourrey C."/>
            <person name="LaButti K."/>
            <person name="Lindquist E.A."/>
            <person name="Lipzen A."/>
            <person name="Lundell T."/>
            <person name="Morin E."/>
            <person name="Murat C."/>
            <person name="Riley R."/>
            <person name="Ohm R."/>
            <person name="Sun H."/>
            <person name="Tunlid A."/>
            <person name="Henrissat B."/>
            <person name="Grigoriev I.V."/>
            <person name="Hibbett D.S."/>
            <person name="Martin F."/>
        </authorList>
    </citation>
    <scope>NUCLEOTIDE SEQUENCE [LARGE SCALE GENOMIC DNA]</scope>
    <source>
        <strain evidence="2">h7</strain>
    </source>
</reference>
<organism evidence="1 2">
    <name type="scientific">Hebeloma cylindrosporum</name>
    <dbReference type="NCBI Taxonomy" id="76867"/>
    <lineage>
        <taxon>Eukaryota</taxon>
        <taxon>Fungi</taxon>
        <taxon>Dikarya</taxon>
        <taxon>Basidiomycota</taxon>
        <taxon>Agaricomycotina</taxon>
        <taxon>Agaricomycetes</taxon>
        <taxon>Agaricomycetidae</taxon>
        <taxon>Agaricales</taxon>
        <taxon>Agaricineae</taxon>
        <taxon>Hymenogastraceae</taxon>
        <taxon>Hebeloma</taxon>
    </lineage>
</organism>
<evidence type="ECO:0000313" key="1">
    <source>
        <dbReference type="EMBL" id="KIM37791.1"/>
    </source>
</evidence>
<dbReference type="AlphaFoldDB" id="A0A0C3C2E5"/>
<sequence>MKYIKSQDAAAAVLRHPRGLNDERRGVAIELRGLYHRTAGFGDGEREGWSTTTEVQDHLTDTDTLSSPSMVLNPVQCSCRAPGRTVHPPHVVPPIGADLGTLSSCPSR</sequence>
<name>A0A0C3C2E5_HEBCY</name>
<dbReference type="EMBL" id="KN831795">
    <property type="protein sequence ID" value="KIM37791.1"/>
    <property type="molecule type" value="Genomic_DNA"/>
</dbReference>
<protein>
    <submittedName>
        <fullName evidence="1">Uncharacterized protein</fullName>
    </submittedName>
</protein>
<reference evidence="1 2" key="1">
    <citation type="submission" date="2014-04" db="EMBL/GenBank/DDBJ databases">
        <authorList>
            <consortium name="DOE Joint Genome Institute"/>
            <person name="Kuo A."/>
            <person name="Gay G."/>
            <person name="Dore J."/>
            <person name="Kohler A."/>
            <person name="Nagy L.G."/>
            <person name="Floudas D."/>
            <person name="Copeland A."/>
            <person name="Barry K.W."/>
            <person name="Cichocki N."/>
            <person name="Veneault-Fourrey C."/>
            <person name="LaButti K."/>
            <person name="Lindquist E.A."/>
            <person name="Lipzen A."/>
            <person name="Lundell T."/>
            <person name="Morin E."/>
            <person name="Murat C."/>
            <person name="Sun H."/>
            <person name="Tunlid A."/>
            <person name="Henrissat B."/>
            <person name="Grigoriev I.V."/>
            <person name="Hibbett D.S."/>
            <person name="Martin F."/>
            <person name="Nordberg H.P."/>
            <person name="Cantor M.N."/>
            <person name="Hua S.X."/>
        </authorList>
    </citation>
    <scope>NUCLEOTIDE SEQUENCE [LARGE SCALE GENOMIC DNA]</scope>
    <source>
        <strain evidence="2">h7</strain>
    </source>
</reference>
<proteinExistence type="predicted"/>